<dbReference type="GO" id="GO:0006355">
    <property type="term" value="P:regulation of DNA-templated transcription"/>
    <property type="evidence" value="ECO:0007669"/>
    <property type="project" value="InterPro"/>
</dbReference>
<dbReference type="PANTHER" id="PTHR48111">
    <property type="entry name" value="REGULATOR OF RPOS"/>
    <property type="match status" value="1"/>
</dbReference>
<dbReference type="GO" id="GO:0032993">
    <property type="term" value="C:protein-DNA complex"/>
    <property type="evidence" value="ECO:0007669"/>
    <property type="project" value="TreeGrafter"/>
</dbReference>
<dbReference type="CDD" id="cd00383">
    <property type="entry name" value="trans_reg_C"/>
    <property type="match status" value="1"/>
</dbReference>
<evidence type="ECO:0000313" key="11">
    <source>
        <dbReference type="Proteomes" id="UP000320672"/>
    </source>
</evidence>
<evidence type="ECO:0000256" key="2">
    <source>
        <dbReference type="ARBA" id="ARBA00023012"/>
    </source>
</evidence>
<name>A0A517MLH0_9BACT</name>
<dbReference type="PROSITE" id="PS51755">
    <property type="entry name" value="OMPR_PHOB"/>
    <property type="match status" value="1"/>
</dbReference>
<feature type="domain" description="OmpR/PhoB-type" evidence="9">
    <location>
        <begin position="129"/>
        <end position="228"/>
    </location>
</feature>
<protein>
    <submittedName>
        <fullName evidence="10">Transcriptional regulatory protein RstA</fullName>
    </submittedName>
</protein>
<gene>
    <name evidence="10" type="primary">rstA</name>
    <name evidence="10" type="ORF">FF011L_45000</name>
</gene>
<evidence type="ECO:0000313" key="10">
    <source>
        <dbReference type="EMBL" id="QDS95700.1"/>
    </source>
</evidence>
<dbReference type="Gene3D" id="1.10.10.10">
    <property type="entry name" value="Winged helix-like DNA-binding domain superfamily/Winged helix DNA-binding domain"/>
    <property type="match status" value="1"/>
</dbReference>
<dbReference type="InterPro" id="IPR011006">
    <property type="entry name" value="CheY-like_superfamily"/>
</dbReference>
<keyword evidence="4 7" id="KW-0238">DNA-binding</keyword>
<organism evidence="10 11">
    <name type="scientific">Roseimaritima multifibrata</name>
    <dbReference type="NCBI Taxonomy" id="1930274"/>
    <lineage>
        <taxon>Bacteria</taxon>
        <taxon>Pseudomonadati</taxon>
        <taxon>Planctomycetota</taxon>
        <taxon>Planctomycetia</taxon>
        <taxon>Pirellulales</taxon>
        <taxon>Pirellulaceae</taxon>
        <taxon>Roseimaritima</taxon>
    </lineage>
</organism>
<keyword evidence="1 6" id="KW-0597">Phosphoprotein</keyword>
<dbReference type="InterPro" id="IPR016032">
    <property type="entry name" value="Sig_transdc_resp-reg_C-effctor"/>
</dbReference>
<feature type="DNA-binding region" description="OmpR/PhoB-type" evidence="7">
    <location>
        <begin position="129"/>
        <end position="228"/>
    </location>
</feature>
<evidence type="ECO:0000259" key="8">
    <source>
        <dbReference type="PROSITE" id="PS50110"/>
    </source>
</evidence>
<dbReference type="InterPro" id="IPR001867">
    <property type="entry name" value="OmpR/PhoB-type_DNA-bd"/>
</dbReference>
<reference evidence="10 11" key="1">
    <citation type="submission" date="2019-02" db="EMBL/GenBank/DDBJ databases">
        <title>Deep-cultivation of Planctomycetes and their phenomic and genomic characterization uncovers novel biology.</title>
        <authorList>
            <person name="Wiegand S."/>
            <person name="Jogler M."/>
            <person name="Boedeker C."/>
            <person name="Pinto D."/>
            <person name="Vollmers J."/>
            <person name="Rivas-Marin E."/>
            <person name="Kohn T."/>
            <person name="Peeters S.H."/>
            <person name="Heuer A."/>
            <person name="Rast P."/>
            <person name="Oberbeckmann S."/>
            <person name="Bunk B."/>
            <person name="Jeske O."/>
            <person name="Meyerdierks A."/>
            <person name="Storesund J.E."/>
            <person name="Kallscheuer N."/>
            <person name="Luecker S."/>
            <person name="Lage O.M."/>
            <person name="Pohl T."/>
            <person name="Merkel B.J."/>
            <person name="Hornburger P."/>
            <person name="Mueller R.-W."/>
            <person name="Bruemmer F."/>
            <person name="Labrenz M."/>
            <person name="Spormann A.M."/>
            <person name="Op den Camp H."/>
            <person name="Overmann J."/>
            <person name="Amann R."/>
            <person name="Jetten M.S.M."/>
            <person name="Mascher T."/>
            <person name="Medema M.H."/>
            <person name="Devos D.P."/>
            <person name="Kaster A.-K."/>
            <person name="Ovreas L."/>
            <person name="Rohde M."/>
            <person name="Galperin M.Y."/>
            <person name="Jogler C."/>
        </authorList>
    </citation>
    <scope>NUCLEOTIDE SEQUENCE [LARGE SCALE GENOMIC DNA]</scope>
    <source>
        <strain evidence="10 11">FF011L</strain>
    </source>
</reference>
<dbReference type="SUPFAM" id="SSF46894">
    <property type="entry name" value="C-terminal effector domain of the bipartite response regulators"/>
    <property type="match status" value="1"/>
</dbReference>
<dbReference type="RefSeq" id="WP_145353948.1">
    <property type="nucleotide sequence ID" value="NZ_CP036262.1"/>
</dbReference>
<evidence type="ECO:0000256" key="3">
    <source>
        <dbReference type="ARBA" id="ARBA00023015"/>
    </source>
</evidence>
<accession>A0A517MLH0</accession>
<evidence type="ECO:0000256" key="7">
    <source>
        <dbReference type="PROSITE-ProRule" id="PRU01091"/>
    </source>
</evidence>
<dbReference type="EMBL" id="CP036262">
    <property type="protein sequence ID" value="QDS95700.1"/>
    <property type="molecule type" value="Genomic_DNA"/>
</dbReference>
<dbReference type="Gene3D" id="3.40.50.2300">
    <property type="match status" value="1"/>
</dbReference>
<keyword evidence="5" id="KW-0804">Transcription</keyword>
<dbReference type="AlphaFoldDB" id="A0A517MLH0"/>
<keyword evidence="2" id="KW-0902">Two-component regulatory system</keyword>
<dbReference type="PANTHER" id="PTHR48111:SF21">
    <property type="entry name" value="DNA-BINDING DUAL MASTER TRANSCRIPTIONAL REGULATOR RPAA"/>
    <property type="match status" value="1"/>
</dbReference>
<evidence type="ECO:0000256" key="5">
    <source>
        <dbReference type="ARBA" id="ARBA00023163"/>
    </source>
</evidence>
<dbReference type="OrthoDB" id="272875at2"/>
<evidence type="ECO:0000259" key="9">
    <source>
        <dbReference type="PROSITE" id="PS51755"/>
    </source>
</evidence>
<dbReference type="SMART" id="SM00448">
    <property type="entry name" value="REC"/>
    <property type="match status" value="1"/>
</dbReference>
<proteinExistence type="predicted"/>
<dbReference type="SUPFAM" id="SSF52172">
    <property type="entry name" value="CheY-like"/>
    <property type="match status" value="1"/>
</dbReference>
<dbReference type="GO" id="GO:0000156">
    <property type="term" value="F:phosphorelay response regulator activity"/>
    <property type="evidence" value="ECO:0007669"/>
    <property type="project" value="TreeGrafter"/>
</dbReference>
<dbReference type="InterPro" id="IPR039420">
    <property type="entry name" value="WalR-like"/>
</dbReference>
<feature type="domain" description="Response regulatory" evidence="8">
    <location>
        <begin position="4"/>
        <end position="117"/>
    </location>
</feature>
<dbReference type="PROSITE" id="PS50110">
    <property type="entry name" value="RESPONSE_REGULATORY"/>
    <property type="match status" value="1"/>
</dbReference>
<keyword evidence="11" id="KW-1185">Reference proteome</keyword>
<evidence type="ECO:0000256" key="6">
    <source>
        <dbReference type="PROSITE-ProRule" id="PRU00169"/>
    </source>
</evidence>
<sequence>MTYQLLLVEDDHELASMVTDFLRGEGYAVTSESNGKVAAQRIQNESYDAVILDIGLPGMDGITICKTVRPHFEGPILVLTARGDEIDEVVALEVGADDYMAKPVRPRALLARLKVHLRRNTTGLQPPANSRICVNDLTIDAASRTVEVGSKPVSLTTAEFDLLWYLAERAGTVVQRSDIYEALQGLPYDGLDRSIDLRVSRLRKKIELDSNTPLRVKSIRGIGYLLAT</sequence>
<feature type="modified residue" description="4-aspartylphosphate" evidence="6">
    <location>
        <position position="53"/>
    </location>
</feature>
<dbReference type="Gene3D" id="6.10.250.690">
    <property type="match status" value="1"/>
</dbReference>
<evidence type="ECO:0000256" key="4">
    <source>
        <dbReference type="ARBA" id="ARBA00023125"/>
    </source>
</evidence>
<evidence type="ECO:0000256" key="1">
    <source>
        <dbReference type="ARBA" id="ARBA00022553"/>
    </source>
</evidence>
<dbReference type="KEGG" id="rml:FF011L_45000"/>
<dbReference type="InterPro" id="IPR036388">
    <property type="entry name" value="WH-like_DNA-bd_sf"/>
</dbReference>
<dbReference type="Pfam" id="PF00072">
    <property type="entry name" value="Response_reg"/>
    <property type="match status" value="1"/>
</dbReference>
<dbReference type="InterPro" id="IPR001789">
    <property type="entry name" value="Sig_transdc_resp-reg_receiver"/>
</dbReference>
<dbReference type="SMART" id="SM00862">
    <property type="entry name" value="Trans_reg_C"/>
    <property type="match status" value="1"/>
</dbReference>
<dbReference type="Pfam" id="PF00486">
    <property type="entry name" value="Trans_reg_C"/>
    <property type="match status" value="1"/>
</dbReference>
<dbReference type="Proteomes" id="UP000320672">
    <property type="component" value="Chromosome"/>
</dbReference>
<dbReference type="GO" id="GO:0005829">
    <property type="term" value="C:cytosol"/>
    <property type="evidence" value="ECO:0007669"/>
    <property type="project" value="TreeGrafter"/>
</dbReference>
<keyword evidence="3" id="KW-0805">Transcription regulation</keyword>
<dbReference type="GO" id="GO:0000976">
    <property type="term" value="F:transcription cis-regulatory region binding"/>
    <property type="evidence" value="ECO:0007669"/>
    <property type="project" value="TreeGrafter"/>
</dbReference>